<sequence>MSIRISNLEAAVSVNDADLIPIVQNGTTKKATADLIRPIFGTAAGTVCQGNDPRLIDSRTPSGSASGDLTGNYPGPALTTTGVVALTYGSASQIPQFTVDAKGRITSATTVSLSPLSSPTINNGTFNGYVEGNTNIGTVGASATLSISSSTVLTATLTAGTATTFTMPAAAAGKAFTLYLKQPASGGVGSATFTGVKWQNDAAPTITQLNGRLDILPFVSDGVNWYGSSVQNFVY</sequence>
<organism evidence="2">
    <name type="scientific">uncultured Caudovirales phage</name>
    <dbReference type="NCBI Taxonomy" id="2100421"/>
    <lineage>
        <taxon>Viruses</taxon>
        <taxon>Duplodnaviria</taxon>
        <taxon>Heunggongvirae</taxon>
        <taxon>Uroviricota</taxon>
        <taxon>Caudoviricetes</taxon>
        <taxon>Peduoviridae</taxon>
        <taxon>Maltschvirus</taxon>
        <taxon>Maltschvirus maltsch</taxon>
    </lineage>
</organism>
<gene>
    <name evidence="2" type="ORF">UFOVP811_10</name>
</gene>
<feature type="region of interest" description="Disordered" evidence="1">
    <location>
        <begin position="50"/>
        <end position="72"/>
    </location>
</feature>
<protein>
    <submittedName>
        <fullName evidence="2">Uncharacterized protein</fullName>
    </submittedName>
</protein>
<proteinExistence type="predicted"/>
<dbReference type="EMBL" id="LR796748">
    <property type="protein sequence ID" value="CAB4163163.1"/>
    <property type="molecule type" value="Genomic_DNA"/>
</dbReference>
<reference evidence="2" key="1">
    <citation type="submission" date="2020-04" db="EMBL/GenBank/DDBJ databases">
        <authorList>
            <person name="Chiriac C."/>
            <person name="Salcher M."/>
            <person name="Ghai R."/>
            <person name="Kavagutti S V."/>
        </authorList>
    </citation>
    <scope>NUCLEOTIDE SEQUENCE</scope>
</reference>
<name>A0A6J5NVX9_9CAUD</name>
<accession>A0A6J5NVX9</accession>
<feature type="compositionally biased region" description="Polar residues" evidence="1">
    <location>
        <begin position="59"/>
        <end position="69"/>
    </location>
</feature>
<evidence type="ECO:0000313" key="2">
    <source>
        <dbReference type="EMBL" id="CAB4163163.1"/>
    </source>
</evidence>
<evidence type="ECO:0000256" key="1">
    <source>
        <dbReference type="SAM" id="MobiDB-lite"/>
    </source>
</evidence>